<feature type="compositionally biased region" description="Polar residues" evidence="2">
    <location>
        <begin position="266"/>
        <end position="275"/>
    </location>
</feature>
<dbReference type="SMART" id="SM00164">
    <property type="entry name" value="TBC"/>
    <property type="match status" value="1"/>
</dbReference>
<feature type="region of interest" description="Disordered" evidence="2">
    <location>
        <begin position="239"/>
        <end position="329"/>
    </location>
</feature>
<evidence type="ECO:0000313" key="4">
    <source>
        <dbReference type="EMBL" id="KAF5356789.1"/>
    </source>
</evidence>
<dbReference type="SUPFAM" id="SSF47923">
    <property type="entry name" value="Ypt/Rab-GAP domain of gyp1p"/>
    <property type="match status" value="2"/>
</dbReference>
<dbReference type="GO" id="GO:0006888">
    <property type="term" value="P:endoplasmic reticulum to Golgi vesicle-mediated transport"/>
    <property type="evidence" value="ECO:0007669"/>
    <property type="project" value="TreeGrafter"/>
</dbReference>
<dbReference type="GO" id="GO:0005096">
    <property type="term" value="F:GTPase activator activity"/>
    <property type="evidence" value="ECO:0007669"/>
    <property type="project" value="UniProtKB-KW"/>
</dbReference>
<feature type="compositionally biased region" description="Low complexity" evidence="2">
    <location>
        <begin position="425"/>
        <end position="452"/>
    </location>
</feature>
<dbReference type="InterPro" id="IPR035969">
    <property type="entry name" value="Rab-GAP_TBC_sf"/>
</dbReference>
<feature type="compositionally biased region" description="Basic residues" evidence="2">
    <location>
        <begin position="551"/>
        <end position="585"/>
    </location>
</feature>
<feature type="compositionally biased region" description="Polar residues" evidence="2">
    <location>
        <begin position="304"/>
        <end position="317"/>
    </location>
</feature>
<reference evidence="4 5" key="1">
    <citation type="journal article" date="2020" name="ISME J.">
        <title>Uncovering the hidden diversity of litter-decomposition mechanisms in mushroom-forming fungi.</title>
        <authorList>
            <person name="Floudas D."/>
            <person name="Bentzer J."/>
            <person name="Ahren D."/>
            <person name="Johansson T."/>
            <person name="Persson P."/>
            <person name="Tunlid A."/>
        </authorList>
    </citation>
    <scope>NUCLEOTIDE SEQUENCE [LARGE SCALE GENOMIC DNA]</scope>
    <source>
        <strain evidence="4 5">CBS 146.42</strain>
    </source>
</reference>
<proteinExistence type="predicted"/>
<dbReference type="GO" id="GO:0005789">
    <property type="term" value="C:endoplasmic reticulum membrane"/>
    <property type="evidence" value="ECO:0007669"/>
    <property type="project" value="TreeGrafter"/>
</dbReference>
<keyword evidence="1" id="KW-0343">GTPase activation</keyword>
<evidence type="ECO:0000256" key="2">
    <source>
        <dbReference type="SAM" id="MobiDB-lite"/>
    </source>
</evidence>
<dbReference type="InterPro" id="IPR045913">
    <property type="entry name" value="TBC20/Gyp8-like"/>
</dbReference>
<protein>
    <recommendedName>
        <fullName evidence="3">Rab-GAP TBC domain-containing protein</fullName>
    </recommendedName>
</protein>
<feature type="compositionally biased region" description="Low complexity" evidence="2">
    <location>
        <begin position="254"/>
        <end position="265"/>
    </location>
</feature>
<dbReference type="PANTHER" id="PTHR20913">
    <property type="entry name" value="TBC1 DOMAIN FAMILY MEMBER 20/GTPASE"/>
    <property type="match status" value="1"/>
</dbReference>
<dbReference type="PROSITE" id="PS50086">
    <property type="entry name" value="TBC_RABGAP"/>
    <property type="match status" value="1"/>
</dbReference>
<dbReference type="Gene3D" id="1.10.472.80">
    <property type="entry name" value="Ypt/Rab-GAP domain of gyp1p, domain 3"/>
    <property type="match status" value="1"/>
</dbReference>
<keyword evidence="5" id="KW-1185">Reference proteome</keyword>
<organism evidence="4 5">
    <name type="scientific">Leucocoprinus leucothites</name>
    <dbReference type="NCBI Taxonomy" id="201217"/>
    <lineage>
        <taxon>Eukaryota</taxon>
        <taxon>Fungi</taxon>
        <taxon>Dikarya</taxon>
        <taxon>Basidiomycota</taxon>
        <taxon>Agaricomycotina</taxon>
        <taxon>Agaricomycetes</taxon>
        <taxon>Agaricomycetidae</taxon>
        <taxon>Agaricales</taxon>
        <taxon>Agaricineae</taxon>
        <taxon>Agaricaceae</taxon>
        <taxon>Leucocoprinus</taxon>
    </lineage>
</organism>
<dbReference type="Proteomes" id="UP000559027">
    <property type="component" value="Unassembled WGS sequence"/>
</dbReference>
<name>A0A8H5G1V7_9AGAR</name>
<feature type="domain" description="Rab-GAP TBC" evidence="3">
    <location>
        <begin position="16"/>
        <end position="200"/>
    </location>
</feature>
<comment type="caution">
    <text evidence="4">The sequence shown here is derived from an EMBL/GenBank/DDBJ whole genome shotgun (WGS) entry which is preliminary data.</text>
</comment>
<sequence length="670" mass="73892">MSVNWDTLRRHSLQPGGFGTDRAHIWPQLLNAHSAPSSSSSNSEPHRDENQISLDTSRSFVLYPSTSSSFSERESLQQELHGLIVSLFRKRPKLSYFQGYHDIVSVLMLTLPKDLQLACLEKLSLHWLRDSMGSGLEPVLGLLRVTKNLIKLADPELASMLEQSTQLPFFALSNLLTLFSHDTPTLPLIQHVFDYLLCRPPIAVVYLATAIVLSRKEEVRRLMEEDEDGMIHSLLSSLPTLVDEPDPPPPIPDDPSTSPIPTESSASALRPQSNGLPVRSSPSPLPQSVDDTDITIVADPELDSPQNTESVEQTKIPTFSPPPESDLTLVDSDPADIVVQEEKDKVEEVDGIVPPPEQHLLPAEKPLIDPEPSLIAEDDVSGNTNGSITPTKLLPSIEEANNGDSTTQLHTEHRDTHKTLITTTPFSSPSPSSAPSLPSAEPNTTPPTLSLPSLLTHASNLQILFPPTHPSLHLSQIMGPQSVVYTWSENFREWPNDNEAEAMATRMDLIVYPFDPDAEDDSDEDADSVTDEESYEEARKGVHGDGDKKREKGGRKRNKLTKSRSWKQRHKEKRRSEKPHRHTKRLGGIMDFAFSPFRHGKVERKMEKRTMLAGAVVVLGIAMALYGTKGGSASTGAAGMGGGTGEKASETDAYYQALLPIIYLKRHNNR</sequence>
<dbReference type="EMBL" id="JAACJO010000006">
    <property type="protein sequence ID" value="KAF5356789.1"/>
    <property type="molecule type" value="Genomic_DNA"/>
</dbReference>
<dbReference type="PANTHER" id="PTHR20913:SF7">
    <property type="entry name" value="RE60063P"/>
    <property type="match status" value="1"/>
</dbReference>
<accession>A0A8H5G1V7</accession>
<feature type="compositionally biased region" description="Basic and acidic residues" evidence="2">
    <location>
        <begin position="536"/>
        <end position="550"/>
    </location>
</feature>
<dbReference type="Pfam" id="PF00566">
    <property type="entry name" value="RabGAP-TBC"/>
    <property type="match status" value="1"/>
</dbReference>
<evidence type="ECO:0000256" key="1">
    <source>
        <dbReference type="ARBA" id="ARBA00022468"/>
    </source>
</evidence>
<dbReference type="Gene3D" id="1.10.8.1310">
    <property type="match status" value="1"/>
</dbReference>
<feature type="region of interest" description="Disordered" evidence="2">
    <location>
        <begin position="514"/>
        <end position="585"/>
    </location>
</feature>
<dbReference type="AlphaFoldDB" id="A0A8H5G1V7"/>
<feature type="region of interest" description="Disordered" evidence="2">
    <location>
        <begin position="421"/>
        <end position="452"/>
    </location>
</feature>
<gene>
    <name evidence="4" type="ORF">D9756_006763</name>
</gene>
<evidence type="ECO:0000259" key="3">
    <source>
        <dbReference type="PROSITE" id="PS50086"/>
    </source>
</evidence>
<evidence type="ECO:0000313" key="5">
    <source>
        <dbReference type="Proteomes" id="UP000559027"/>
    </source>
</evidence>
<dbReference type="OrthoDB" id="206700at2759"/>
<feature type="compositionally biased region" description="Acidic residues" evidence="2">
    <location>
        <begin position="516"/>
        <end position="535"/>
    </location>
</feature>
<feature type="region of interest" description="Disordered" evidence="2">
    <location>
        <begin position="345"/>
        <end position="364"/>
    </location>
</feature>
<dbReference type="InterPro" id="IPR000195">
    <property type="entry name" value="Rab-GAP-TBC_dom"/>
</dbReference>